<evidence type="ECO:0000313" key="1">
    <source>
        <dbReference type="EMBL" id="GII56903.1"/>
    </source>
</evidence>
<organism evidence="1 2">
    <name type="scientific">Planotetraspora thailandica</name>
    <dbReference type="NCBI Taxonomy" id="487172"/>
    <lineage>
        <taxon>Bacteria</taxon>
        <taxon>Bacillati</taxon>
        <taxon>Actinomycetota</taxon>
        <taxon>Actinomycetes</taxon>
        <taxon>Streptosporangiales</taxon>
        <taxon>Streptosporangiaceae</taxon>
        <taxon>Planotetraspora</taxon>
    </lineage>
</organism>
<reference evidence="1" key="1">
    <citation type="submission" date="2021-01" db="EMBL/GenBank/DDBJ databases">
        <title>Whole genome shotgun sequence of Planotetraspora thailandica NBRC 104271.</title>
        <authorList>
            <person name="Komaki H."/>
            <person name="Tamura T."/>
        </authorList>
    </citation>
    <scope>NUCLEOTIDE SEQUENCE</scope>
    <source>
        <strain evidence="1">NBRC 104271</strain>
    </source>
</reference>
<proteinExistence type="predicted"/>
<comment type="caution">
    <text evidence="1">The sequence shown here is derived from an EMBL/GenBank/DDBJ whole genome shotgun (WGS) entry which is preliminary data.</text>
</comment>
<keyword evidence="2" id="KW-1185">Reference proteome</keyword>
<dbReference type="AlphaFoldDB" id="A0A8J3V544"/>
<dbReference type="Proteomes" id="UP000605992">
    <property type="component" value="Unassembled WGS sequence"/>
</dbReference>
<gene>
    <name evidence="1" type="ORF">Pth03_52920</name>
</gene>
<sequence length="63" mass="6685">MPPRRLAPQATPIPVTAATRANSRLVSRIAVPPLAVQAEFVQVTRAAAGRPRGVQPLVSFDRG</sequence>
<evidence type="ECO:0000313" key="2">
    <source>
        <dbReference type="Proteomes" id="UP000605992"/>
    </source>
</evidence>
<protein>
    <submittedName>
        <fullName evidence="1">Uncharacterized protein</fullName>
    </submittedName>
</protein>
<dbReference type="EMBL" id="BOOR01000042">
    <property type="protein sequence ID" value="GII56903.1"/>
    <property type="molecule type" value="Genomic_DNA"/>
</dbReference>
<name>A0A8J3V544_9ACTN</name>
<accession>A0A8J3V544</accession>